<evidence type="ECO:0000256" key="5">
    <source>
        <dbReference type="ARBA" id="ARBA00023040"/>
    </source>
</evidence>
<evidence type="ECO:0000256" key="7">
    <source>
        <dbReference type="ARBA" id="ARBA00023170"/>
    </source>
</evidence>
<dbReference type="Pfam" id="PF00001">
    <property type="entry name" value="7tm_1"/>
    <property type="match status" value="1"/>
</dbReference>
<proteinExistence type="predicted"/>
<gene>
    <name evidence="11" type="ORF">DPMN_056798</name>
</gene>
<dbReference type="SUPFAM" id="SSF81321">
    <property type="entry name" value="Family A G protein-coupled receptor-like"/>
    <property type="match status" value="1"/>
</dbReference>
<keyword evidence="5" id="KW-0297">G-protein coupled receptor</keyword>
<dbReference type="PROSITE" id="PS50262">
    <property type="entry name" value="G_PROTEIN_RECEP_F1_2"/>
    <property type="match status" value="1"/>
</dbReference>
<dbReference type="GO" id="GO:0004930">
    <property type="term" value="F:G protein-coupled receptor activity"/>
    <property type="evidence" value="ECO:0007669"/>
    <property type="project" value="UniProtKB-KW"/>
</dbReference>
<feature type="transmembrane region" description="Helical" evidence="9">
    <location>
        <begin position="15"/>
        <end position="35"/>
    </location>
</feature>
<organism evidence="11 12">
    <name type="scientific">Dreissena polymorpha</name>
    <name type="common">Zebra mussel</name>
    <name type="synonym">Mytilus polymorpha</name>
    <dbReference type="NCBI Taxonomy" id="45954"/>
    <lineage>
        <taxon>Eukaryota</taxon>
        <taxon>Metazoa</taxon>
        <taxon>Spiralia</taxon>
        <taxon>Lophotrochozoa</taxon>
        <taxon>Mollusca</taxon>
        <taxon>Bivalvia</taxon>
        <taxon>Autobranchia</taxon>
        <taxon>Heteroconchia</taxon>
        <taxon>Euheterodonta</taxon>
        <taxon>Imparidentia</taxon>
        <taxon>Neoheterodontei</taxon>
        <taxon>Myida</taxon>
        <taxon>Dreissenoidea</taxon>
        <taxon>Dreissenidae</taxon>
        <taxon>Dreissena</taxon>
    </lineage>
</organism>
<dbReference type="Proteomes" id="UP000828390">
    <property type="component" value="Unassembled WGS sequence"/>
</dbReference>
<name>A0A9D4CSD0_DREPO</name>
<evidence type="ECO:0000256" key="2">
    <source>
        <dbReference type="ARBA" id="ARBA00022475"/>
    </source>
</evidence>
<evidence type="ECO:0000256" key="1">
    <source>
        <dbReference type="ARBA" id="ARBA00004651"/>
    </source>
</evidence>
<keyword evidence="7" id="KW-0675">Receptor</keyword>
<evidence type="ECO:0000259" key="10">
    <source>
        <dbReference type="PROSITE" id="PS50262"/>
    </source>
</evidence>
<dbReference type="GO" id="GO:0005886">
    <property type="term" value="C:plasma membrane"/>
    <property type="evidence" value="ECO:0007669"/>
    <property type="project" value="UniProtKB-SubCell"/>
</dbReference>
<keyword evidence="8" id="KW-0807">Transducer</keyword>
<reference evidence="11" key="1">
    <citation type="journal article" date="2019" name="bioRxiv">
        <title>The Genome of the Zebra Mussel, Dreissena polymorpha: A Resource for Invasive Species Research.</title>
        <authorList>
            <person name="McCartney M.A."/>
            <person name="Auch B."/>
            <person name="Kono T."/>
            <person name="Mallez S."/>
            <person name="Zhang Y."/>
            <person name="Obille A."/>
            <person name="Becker A."/>
            <person name="Abrahante J.E."/>
            <person name="Garbe J."/>
            <person name="Badalamenti J.P."/>
            <person name="Herman A."/>
            <person name="Mangelson H."/>
            <person name="Liachko I."/>
            <person name="Sullivan S."/>
            <person name="Sone E.D."/>
            <person name="Koren S."/>
            <person name="Silverstein K.A.T."/>
            <person name="Beckman K.B."/>
            <person name="Gohl D.M."/>
        </authorList>
    </citation>
    <scope>NUCLEOTIDE SEQUENCE</scope>
    <source>
        <strain evidence="11">Duluth1</strain>
        <tissue evidence="11">Whole animal</tissue>
    </source>
</reference>
<accession>A0A9D4CSD0</accession>
<dbReference type="PRINTS" id="PR00237">
    <property type="entry name" value="GPCRRHODOPSN"/>
</dbReference>
<evidence type="ECO:0000256" key="6">
    <source>
        <dbReference type="ARBA" id="ARBA00023136"/>
    </source>
</evidence>
<keyword evidence="2" id="KW-1003">Cell membrane</keyword>
<keyword evidence="6 9" id="KW-0472">Membrane</keyword>
<dbReference type="InterPro" id="IPR000276">
    <property type="entry name" value="GPCR_Rhodpsn"/>
</dbReference>
<protein>
    <recommendedName>
        <fullName evidence="10">G-protein coupled receptors family 1 profile domain-containing protein</fullName>
    </recommendedName>
</protein>
<keyword evidence="3 9" id="KW-0812">Transmembrane</keyword>
<evidence type="ECO:0000256" key="9">
    <source>
        <dbReference type="SAM" id="Phobius"/>
    </source>
</evidence>
<dbReference type="InterPro" id="IPR017452">
    <property type="entry name" value="GPCR_Rhodpsn_7TM"/>
</dbReference>
<comment type="caution">
    <text evidence="11">The sequence shown here is derived from an EMBL/GenBank/DDBJ whole genome shotgun (WGS) entry which is preliminary data.</text>
</comment>
<evidence type="ECO:0000313" key="11">
    <source>
        <dbReference type="EMBL" id="KAH3730800.1"/>
    </source>
</evidence>
<dbReference type="PANTHER" id="PTHR24228">
    <property type="entry name" value="B2 BRADYKININ RECEPTOR/ANGIOTENSIN II RECEPTOR"/>
    <property type="match status" value="1"/>
</dbReference>
<dbReference type="Gene3D" id="1.20.1070.10">
    <property type="entry name" value="Rhodopsin 7-helix transmembrane proteins"/>
    <property type="match status" value="1"/>
</dbReference>
<dbReference type="PANTHER" id="PTHR24228:SF75">
    <property type="entry name" value="G-PROTEIN COUPLED RECEPTORS FAMILY 1 PROFILE DOMAIN-CONTAINING PROTEIN"/>
    <property type="match status" value="1"/>
</dbReference>
<evidence type="ECO:0000313" key="12">
    <source>
        <dbReference type="Proteomes" id="UP000828390"/>
    </source>
</evidence>
<feature type="transmembrane region" description="Helical" evidence="9">
    <location>
        <begin position="47"/>
        <end position="67"/>
    </location>
</feature>
<dbReference type="EMBL" id="JAIWYP010000012">
    <property type="protein sequence ID" value="KAH3730800.1"/>
    <property type="molecule type" value="Genomic_DNA"/>
</dbReference>
<comment type="subcellular location">
    <subcellularLocation>
        <location evidence="1">Cell membrane</location>
        <topology evidence="1">Multi-pass membrane protein</topology>
    </subcellularLocation>
</comment>
<dbReference type="AlphaFoldDB" id="A0A9D4CSD0"/>
<evidence type="ECO:0000256" key="3">
    <source>
        <dbReference type="ARBA" id="ARBA00022692"/>
    </source>
</evidence>
<dbReference type="CDD" id="cd00637">
    <property type="entry name" value="7tm_classA_rhodopsin-like"/>
    <property type="match status" value="1"/>
</dbReference>
<evidence type="ECO:0000256" key="8">
    <source>
        <dbReference type="ARBA" id="ARBA00023224"/>
    </source>
</evidence>
<keyword evidence="4 9" id="KW-1133">Transmembrane helix</keyword>
<feature type="domain" description="G-protein coupled receptors family 1 profile" evidence="10">
    <location>
        <begin position="1"/>
        <end position="64"/>
    </location>
</feature>
<reference evidence="11" key="2">
    <citation type="submission" date="2020-11" db="EMBL/GenBank/DDBJ databases">
        <authorList>
            <person name="McCartney M.A."/>
            <person name="Auch B."/>
            <person name="Kono T."/>
            <person name="Mallez S."/>
            <person name="Becker A."/>
            <person name="Gohl D.M."/>
            <person name="Silverstein K.A.T."/>
            <person name="Koren S."/>
            <person name="Bechman K.B."/>
            <person name="Herman A."/>
            <person name="Abrahante J.E."/>
            <person name="Garbe J."/>
        </authorList>
    </citation>
    <scope>NUCLEOTIDE SEQUENCE</scope>
    <source>
        <strain evidence="11">Duluth1</strain>
        <tissue evidence="11">Whole animal</tissue>
    </source>
</reference>
<evidence type="ECO:0000256" key="4">
    <source>
        <dbReference type="ARBA" id="ARBA00022989"/>
    </source>
</evidence>
<keyword evidence="12" id="KW-1185">Reference proteome</keyword>
<sequence length="69" mass="8059">MQKVWVETLRSSKTLLVVFIAFVVCWTPYAIVPALDVENAFPMELHLFITLLAHLHSSLNFIIYMFFNK</sequence>